<reference evidence="1 2" key="1">
    <citation type="submission" date="2016-10" db="EMBL/GenBank/DDBJ databases">
        <title>Rodentibacter gen. nov. and new species.</title>
        <authorList>
            <person name="Christensen H."/>
        </authorList>
    </citation>
    <scope>NUCLEOTIDE SEQUENCE [LARGE SCALE GENOMIC DNA]</scope>
    <source>
        <strain evidence="1 2">Ac151</strain>
    </source>
</reference>
<keyword evidence="2" id="KW-1185">Reference proteome</keyword>
<dbReference type="STRING" id="1907939.BKL49_04865"/>
<protein>
    <submittedName>
        <fullName evidence="1">Uncharacterized protein</fullName>
    </submittedName>
</protein>
<organism evidence="1 2">
    <name type="scientific">Rodentibacter myodis</name>
    <dbReference type="NCBI Taxonomy" id="1907939"/>
    <lineage>
        <taxon>Bacteria</taxon>
        <taxon>Pseudomonadati</taxon>
        <taxon>Pseudomonadota</taxon>
        <taxon>Gammaproteobacteria</taxon>
        <taxon>Pasteurellales</taxon>
        <taxon>Pasteurellaceae</taxon>
        <taxon>Rodentibacter</taxon>
    </lineage>
</organism>
<evidence type="ECO:0000313" key="1">
    <source>
        <dbReference type="EMBL" id="OOF58876.1"/>
    </source>
</evidence>
<proteinExistence type="predicted"/>
<dbReference type="Proteomes" id="UP000188602">
    <property type="component" value="Unassembled WGS sequence"/>
</dbReference>
<gene>
    <name evidence="1" type="ORF">BKL49_04865</name>
</gene>
<dbReference type="RefSeq" id="WP_077423506.1">
    <property type="nucleotide sequence ID" value="NZ_MLHQ01000011.1"/>
</dbReference>
<name>A0A1V3JPX0_9PAST</name>
<dbReference type="OrthoDB" id="6401163at2"/>
<accession>A0A1V3JPX0</accession>
<evidence type="ECO:0000313" key="2">
    <source>
        <dbReference type="Proteomes" id="UP000188602"/>
    </source>
</evidence>
<sequence>MEIYELQDRIRTFCRSKEKYDDEFKTICAALDLISDCNDAIHSYIELPSNSGRGINYVYIYGIIHILNIQTDAVKVIYQHFLGKQLKLNDKSNLQAINLLRNKVFSHQIKISDGKFEGYGIAGDKLSSHSFMPYSLLGDFSDDKKEIIEMINDLAKNQINNNFLFIEMNGLIEVHQNELSIIMEEICKSLGITELDEDIPYIKFPPHLEKLIKEIEVD</sequence>
<dbReference type="EMBL" id="MLHQ01000011">
    <property type="protein sequence ID" value="OOF58876.1"/>
    <property type="molecule type" value="Genomic_DNA"/>
</dbReference>
<dbReference type="AlphaFoldDB" id="A0A1V3JPX0"/>
<comment type="caution">
    <text evidence="1">The sequence shown here is derived from an EMBL/GenBank/DDBJ whole genome shotgun (WGS) entry which is preliminary data.</text>
</comment>